<accession>A0A2T3HI87</accession>
<dbReference type="OrthoDB" id="639393at2"/>
<protein>
    <recommendedName>
        <fullName evidence="2">Peptidase M1 membrane alanine aminopeptidase domain-containing protein</fullName>
    </recommendedName>
</protein>
<proteinExistence type="predicted"/>
<feature type="domain" description="Peptidase M1 membrane alanine aminopeptidase" evidence="2">
    <location>
        <begin position="290"/>
        <end position="412"/>
    </location>
</feature>
<sequence length="456" mass="51778">MRSSYIVLLLSVLLGRSVPVCSQVPHLTGSVRVSMATGQISCDFTLSNLPQLGTDYQILLNKGFNIKSMLDSAGRVLRYNGFYNGKMRGEGLCYTPQRGDSVYRNPSKLRITYTGAFPVYTDTLNFIDFKGLIAFNGKTLRATDQSKWYPVMYDTRNDRQIEQLTYRITVESADAKMLFVNGDDPKPGPKAVFQSILPAAPLLFLGDYPLQKTPGAWFLNTRMTNAELGGFEKNIAEMRRFLAEKLHTRYNTRNVFIEHEPIERFNKGRVWGFVNFPVVAFAGTSLGKMIDTTSQALKDSSDYSFIAHEVAHYYFGNVLKPNSTLFWFFLESSAEYLSVKAAEARFGKEWAAAHFRKQAKDLARFKAVPLDQVKNADEISGTYRYNYGPLLLRGLEQIVGEKRMYRFFEQCLRADGRPTDYTFFKTRAAEAGITAQEWARYEKTFVRTGNATAAIR</sequence>
<dbReference type="SUPFAM" id="SSF55486">
    <property type="entry name" value="Metalloproteases ('zincins'), catalytic domain"/>
    <property type="match status" value="1"/>
</dbReference>
<dbReference type="GO" id="GO:0008270">
    <property type="term" value="F:zinc ion binding"/>
    <property type="evidence" value="ECO:0007669"/>
    <property type="project" value="InterPro"/>
</dbReference>
<organism evidence="3 4">
    <name type="scientific">Pedobacter yulinensis</name>
    <dbReference type="NCBI Taxonomy" id="2126353"/>
    <lineage>
        <taxon>Bacteria</taxon>
        <taxon>Pseudomonadati</taxon>
        <taxon>Bacteroidota</taxon>
        <taxon>Sphingobacteriia</taxon>
        <taxon>Sphingobacteriales</taxon>
        <taxon>Sphingobacteriaceae</taxon>
        <taxon>Pedobacter</taxon>
    </lineage>
</organism>
<dbReference type="GO" id="GO:0008237">
    <property type="term" value="F:metallopeptidase activity"/>
    <property type="evidence" value="ECO:0007669"/>
    <property type="project" value="InterPro"/>
</dbReference>
<evidence type="ECO:0000313" key="3">
    <source>
        <dbReference type="EMBL" id="PST82113.1"/>
    </source>
</evidence>
<dbReference type="Pfam" id="PF01433">
    <property type="entry name" value="Peptidase_M1"/>
    <property type="match status" value="1"/>
</dbReference>
<evidence type="ECO:0000256" key="1">
    <source>
        <dbReference type="SAM" id="SignalP"/>
    </source>
</evidence>
<dbReference type="RefSeq" id="WP_107216235.1">
    <property type="nucleotide sequence ID" value="NZ_KZ686270.1"/>
</dbReference>
<feature type="signal peptide" evidence="1">
    <location>
        <begin position="1"/>
        <end position="22"/>
    </location>
</feature>
<reference evidence="3 4" key="1">
    <citation type="submission" date="2018-03" db="EMBL/GenBank/DDBJ databases">
        <authorList>
            <person name="Keele B.F."/>
        </authorList>
    </citation>
    <scope>NUCLEOTIDE SEQUENCE [LARGE SCALE GENOMIC DNA]</scope>
    <source>
        <strain evidence="3 4">YL28-9</strain>
    </source>
</reference>
<dbReference type="Proteomes" id="UP000240912">
    <property type="component" value="Unassembled WGS sequence"/>
</dbReference>
<dbReference type="InterPro" id="IPR014782">
    <property type="entry name" value="Peptidase_M1_dom"/>
</dbReference>
<dbReference type="Gene3D" id="1.10.390.10">
    <property type="entry name" value="Neutral Protease Domain 2"/>
    <property type="match status" value="1"/>
</dbReference>
<name>A0A2T3HI87_9SPHI</name>
<keyword evidence="4" id="KW-1185">Reference proteome</keyword>
<feature type="chain" id="PRO_5015444901" description="Peptidase M1 membrane alanine aminopeptidase domain-containing protein" evidence="1">
    <location>
        <begin position="23"/>
        <end position="456"/>
    </location>
</feature>
<dbReference type="AlphaFoldDB" id="A0A2T3HI87"/>
<comment type="caution">
    <text evidence="3">The sequence shown here is derived from an EMBL/GenBank/DDBJ whole genome shotgun (WGS) entry which is preliminary data.</text>
</comment>
<evidence type="ECO:0000313" key="4">
    <source>
        <dbReference type="Proteomes" id="UP000240912"/>
    </source>
</evidence>
<gene>
    <name evidence="3" type="ORF">C7T94_15010</name>
</gene>
<dbReference type="InterPro" id="IPR027268">
    <property type="entry name" value="Peptidase_M4/M1_CTD_sf"/>
</dbReference>
<evidence type="ECO:0000259" key="2">
    <source>
        <dbReference type="Pfam" id="PF01433"/>
    </source>
</evidence>
<keyword evidence="1" id="KW-0732">Signal</keyword>
<dbReference type="EMBL" id="PYLS01000006">
    <property type="protein sequence ID" value="PST82113.1"/>
    <property type="molecule type" value="Genomic_DNA"/>
</dbReference>